<evidence type="ECO:0000313" key="3">
    <source>
        <dbReference type="WBParaSite" id="maker-uti_cns_0002800-snap-gene-0.2-mRNA-1"/>
    </source>
</evidence>
<evidence type="ECO:0000256" key="1">
    <source>
        <dbReference type="SAM" id="MobiDB-lite"/>
    </source>
</evidence>
<dbReference type="AlphaFoldDB" id="A0A1I8GS23"/>
<feature type="compositionally biased region" description="Acidic residues" evidence="1">
    <location>
        <begin position="125"/>
        <end position="136"/>
    </location>
</feature>
<accession>A0A1I8GS23</accession>
<proteinExistence type="predicted"/>
<organism evidence="2 3">
    <name type="scientific">Macrostomum lignano</name>
    <dbReference type="NCBI Taxonomy" id="282301"/>
    <lineage>
        <taxon>Eukaryota</taxon>
        <taxon>Metazoa</taxon>
        <taxon>Spiralia</taxon>
        <taxon>Lophotrochozoa</taxon>
        <taxon>Platyhelminthes</taxon>
        <taxon>Rhabditophora</taxon>
        <taxon>Macrostomorpha</taxon>
        <taxon>Macrostomida</taxon>
        <taxon>Macrostomidae</taxon>
        <taxon>Macrostomum</taxon>
    </lineage>
</organism>
<evidence type="ECO:0000313" key="2">
    <source>
        <dbReference type="Proteomes" id="UP000095280"/>
    </source>
</evidence>
<dbReference type="Proteomes" id="UP000095280">
    <property type="component" value="Unplaced"/>
</dbReference>
<dbReference type="WBParaSite" id="maker-uti_cns_0002800-snap-gene-0.2-mRNA-1">
    <property type="protein sequence ID" value="maker-uti_cns_0002800-snap-gene-0.2-mRNA-1"/>
    <property type="gene ID" value="maker-uti_cns_0002800-snap-gene-0.2"/>
</dbReference>
<feature type="region of interest" description="Disordered" evidence="1">
    <location>
        <begin position="96"/>
        <end position="136"/>
    </location>
</feature>
<name>A0A1I8GS23_9PLAT</name>
<feature type="region of interest" description="Disordered" evidence="1">
    <location>
        <begin position="42"/>
        <end position="65"/>
    </location>
</feature>
<feature type="compositionally biased region" description="Low complexity" evidence="1">
    <location>
        <begin position="42"/>
        <end position="58"/>
    </location>
</feature>
<keyword evidence="2" id="KW-1185">Reference proteome</keyword>
<protein>
    <submittedName>
        <fullName evidence="3">Protein-serine/threonine kinase</fullName>
    </submittedName>
</protein>
<reference evidence="3" key="1">
    <citation type="submission" date="2016-11" db="UniProtKB">
        <authorList>
            <consortium name="WormBaseParasite"/>
        </authorList>
    </citation>
    <scope>IDENTIFICATION</scope>
</reference>
<sequence length="308" mass="32964">TYPQIIPVHTPCRHRRQSCLLLSKKPIYSQFHSQGCLKGGAAAEASASPSPSDANADDLQLPGWGGQSPVAPRYALSMLDSGLKIRLTARRELHEELEQQGPDNDSKAAAASPKPEPMPMPPELLESDGEELLEEGGDSDIEDAAAPQLQTPPPPRNTVEIVYTVDSVQLSASGTIDFSSSCPPLSIKRLIPIASVPLGSTRQPPALATVRGAGLGLARLVDRMYDRQLGLLADADYGEGEGEFPLLLLPAARLPWASLTVHRLPEAAPAASIDPAPPPDWWLASDGPDSEVNLNSLRRSNIFRQQFG</sequence>